<name>A0A9Q3F9K3_9BASI</name>
<evidence type="ECO:0000313" key="3">
    <source>
        <dbReference type="EMBL" id="MBW0533968.1"/>
    </source>
</evidence>
<dbReference type="Pfam" id="PF22936">
    <property type="entry name" value="Pol_BBD"/>
    <property type="match status" value="1"/>
</dbReference>
<gene>
    <name evidence="3" type="ORF">O181_073683</name>
</gene>
<dbReference type="AlphaFoldDB" id="A0A9Q3F9K3"/>
<feature type="domain" description="Retrovirus-related Pol polyprotein from transposon TNT 1-94-like beta-barrel" evidence="2">
    <location>
        <begin position="2"/>
        <end position="52"/>
    </location>
</feature>
<protein>
    <recommendedName>
        <fullName evidence="2">Retrovirus-related Pol polyprotein from transposon TNT 1-94-like beta-barrel domain-containing protein</fullName>
    </recommendedName>
</protein>
<proteinExistence type="predicted"/>
<keyword evidence="4" id="KW-1185">Reference proteome</keyword>
<dbReference type="Proteomes" id="UP000765509">
    <property type="component" value="Unassembled WGS sequence"/>
</dbReference>
<keyword evidence="1" id="KW-0472">Membrane</keyword>
<dbReference type="EMBL" id="AVOT02038989">
    <property type="protein sequence ID" value="MBW0533968.1"/>
    <property type="molecule type" value="Genomic_DNA"/>
</dbReference>
<keyword evidence="1" id="KW-0812">Transmembrane</keyword>
<evidence type="ECO:0000256" key="1">
    <source>
        <dbReference type="SAM" id="Phobius"/>
    </source>
</evidence>
<dbReference type="InterPro" id="IPR054722">
    <property type="entry name" value="PolX-like_BBD"/>
</dbReference>
<comment type="caution">
    <text evidence="3">The sequence shown here is derived from an EMBL/GenBank/DDBJ whole genome shotgun (WGS) entry which is preliminary data.</text>
</comment>
<keyword evidence="1" id="KW-1133">Transmembrane helix</keyword>
<accession>A0A9Q3F9K3</accession>
<reference evidence="3" key="1">
    <citation type="submission" date="2021-03" db="EMBL/GenBank/DDBJ databases">
        <title>Draft genome sequence of rust myrtle Austropuccinia psidii MF-1, a brazilian biotype.</title>
        <authorList>
            <person name="Quecine M.C."/>
            <person name="Pachon D.M.R."/>
            <person name="Bonatelli M.L."/>
            <person name="Correr F.H."/>
            <person name="Franceschini L.M."/>
            <person name="Leite T.F."/>
            <person name="Margarido G.R.A."/>
            <person name="Almeida C.A."/>
            <person name="Ferrarezi J.A."/>
            <person name="Labate C.A."/>
        </authorList>
    </citation>
    <scope>NUCLEOTIDE SEQUENCE</scope>
    <source>
        <strain evidence="3">MF-1</strain>
    </source>
</reference>
<evidence type="ECO:0000313" key="4">
    <source>
        <dbReference type="Proteomes" id="UP000765509"/>
    </source>
</evidence>
<dbReference type="OrthoDB" id="1749787at2759"/>
<feature type="transmembrane region" description="Helical" evidence="1">
    <location>
        <begin position="29"/>
        <end position="54"/>
    </location>
</feature>
<evidence type="ECO:0000259" key="2">
    <source>
        <dbReference type="Pfam" id="PF22936"/>
    </source>
</evidence>
<organism evidence="3 4">
    <name type="scientific">Austropuccinia psidii MF-1</name>
    <dbReference type="NCBI Taxonomy" id="1389203"/>
    <lineage>
        <taxon>Eukaryota</taxon>
        <taxon>Fungi</taxon>
        <taxon>Dikarya</taxon>
        <taxon>Basidiomycota</taxon>
        <taxon>Pucciniomycotina</taxon>
        <taxon>Pucciniomycetes</taxon>
        <taxon>Pucciniales</taxon>
        <taxon>Sphaerophragmiaceae</taxon>
        <taxon>Austropuccinia</taxon>
    </lineage>
</organism>
<sequence>MNKQEIELAYGSIIEALGHGTIWLEFTNIILTFLNTLFIPSLATNLISMTTFLITRHTIKLLNQDEFEVTDQNTRQVVTGSLASGNLTLYYSPKALLWSTIPSKLNTLHKEAGHPSLDYL</sequence>